<feature type="domain" description="DAGKc" evidence="9">
    <location>
        <begin position="50"/>
        <end position="195"/>
    </location>
</feature>
<dbReference type="Gene3D" id="2.60.200.40">
    <property type="match status" value="1"/>
</dbReference>
<gene>
    <name evidence="10" type="ORF">J437_LFUL009073</name>
</gene>
<evidence type="ECO:0000256" key="2">
    <source>
        <dbReference type="ARBA" id="ARBA00022679"/>
    </source>
</evidence>
<dbReference type="InterPro" id="IPR001206">
    <property type="entry name" value="Diacylglycerol_kinase_cat_dom"/>
</dbReference>
<dbReference type="PROSITE" id="PS50146">
    <property type="entry name" value="DAGK"/>
    <property type="match status" value="1"/>
</dbReference>
<dbReference type="GO" id="GO:0042981">
    <property type="term" value="P:regulation of apoptotic process"/>
    <property type="evidence" value="ECO:0007669"/>
    <property type="project" value="UniProtKB-ARBA"/>
</dbReference>
<keyword evidence="6" id="KW-0472">Membrane</keyword>
<keyword evidence="4" id="KW-0418">Kinase</keyword>
<accession>A0A8K0K6I3</accession>
<proteinExistence type="predicted"/>
<dbReference type="GO" id="GO:0012505">
    <property type="term" value="C:endomembrane system"/>
    <property type="evidence" value="ECO:0007669"/>
    <property type="project" value="UniProtKB-SubCell"/>
</dbReference>
<sequence>MGRRDRNIDELYRSNLELNARSNDDRLSWGPNSPEKTPGGLLGCAVEDVEDDRRLLVLLNPKSGPGKAREIFQRRVVPVLTEAEIPYDLHVTKFAGDARQLMRSRDLSKWSAIVVVGGDGLLFEVINGMFERPDWESALATPVAVVPGGSGNGLAKSLCYYNGEPYDQNPVLLSSLNIVKGQPMPMDLARVETKSQIMFSFLSIGWGFLSDIDIESERLRAMGGQRFTIWSVARLIGLRTYYGRLSYLPVSGHQPVMSPEHKGSSIPLPRSMSQTGARINRDLVDEGDERTMGVFRSRSYNEDLSNGGSMRERFGSVSSRSSMGDGLADDPDGVVGRPRLDSFYSVASRKSTFYSAAASSYLSAVGSSLSVSSLDADGSGGNLPPARMYGPASRLPSLTQPVPSDWKVIEGDFVMVHASYQSHIGSDAFFAPSSKLADGIIYLLVVRAGITRTQLLQFLLGLSNGTHLKCPLAEMIPVRAFRLEPKVDDNGSNSRGHVTVDGELVDYGPLQVELVPSLAKILSR</sequence>
<dbReference type="Gene3D" id="3.40.50.10330">
    <property type="entry name" value="Probable inorganic polyphosphate/atp-NAD kinase, domain 1"/>
    <property type="match status" value="1"/>
</dbReference>
<dbReference type="FunFam" id="3.40.50.10330:FF:000005">
    <property type="entry name" value="Sphingosine kinase 2"/>
    <property type="match status" value="1"/>
</dbReference>
<dbReference type="GO" id="GO:0005524">
    <property type="term" value="F:ATP binding"/>
    <property type="evidence" value="ECO:0007669"/>
    <property type="project" value="UniProtKB-KW"/>
</dbReference>
<dbReference type="Pfam" id="PF00781">
    <property type="entry name" value="DAGK_cat"/>
    <property type="match status" value="1"/>
</dbReference>
<dbReference type="Proteomes" id="UP000792457">
    <property type="component" value="Unassembled WGS sequence"/>
</dbReference>
<dbReference type="EC" id="2.7.1.91" evidence="7"/>
<keyword evidence="5" id="KW-0067">ATP-binding</keyword>
<dbReference type="InterPro" id="IPR045540">
    <property type="entry name" value="YegS/DAGK_C"/>
</dbReference>
<dbReference type="SUPFAM" id="SSF111331">
    <property type="entry name" value="NAD kinase/diacylglycerol kinase-like"/>
    <property type="match status" value="1"/>
</dbReference>
<dbReference type="PANTHER" id="PTHR12358:SF112">
    <property type="entry name" value="LD11247P-RELATED"/>
    <property type="match status" value="1"/>
</dbReference>
<name>A0A8K0K6I3_LADFU</name>
<evidence type="ECO:0000256" key="4">
    <source>
        <dbReference type="ARBA" id="ARBA00022777"/>
    </source>
</evidence>
<dbReference type="GO" id="GO:0008481">
    <property type="term" value="F:sphingosine kinase activity"/>
    <property type="evidence" value="ECO:0007669"/>
    <property type="project" value="UniProtKB-EC"/>
</dbReference>
<organism evidence="10 11">
    <name type="scientific">Ladona fulva</name>
    <name type="common">Scarce chaser dragonfly</name>
    <name type="synonym">Libellula fulva</name>
    <dbReference type="NCBI Taxonomy" id="123851"/>
    <lineage>
        <taxon>Eukaryota</taxon>
        <taxon>Metazoa</taxon>
        <taxon>Ecdysozoa</taxon>
        <taxon>Arthropoda</taxon>
        <taxon>Hexapoda</taxon>
        <taxon>Insecta</taxon>
        <taxon>Pterygota</taxon>
        <taxon>Palaeoptera</taxon>
        <taxon>Odonata</taxon>
        <taxon>Epiprocta</taxon>
        <taxon>Anisoptera</taxon>
        <taxon>Libelluloidea</taxon>
        <taxon>Libellulidae</taxon>
        <taxon>Ladona</taxon>
    </lineage>
</organism>
<dbReference type="GO" id="GO:0005737">
    <property type="term" value="C:cytoplasm"/>
    <property type="evidence" value="ECO:0007669"/>
    <property type="project" value="UniProtKB-ARBA"/>
</dbReference>
<evidence type="ECO:0000256" key="3">
    <source>
        <dbReference type="ARBA" id="ARBA00022741"/>
    </source>
</evidence>
<keyword evidence="11" id="KW-1185">Reference proteome</keyword>
<reference evidence="10" key="2">
    <citation type="submission" date="2017-10" db="EMBL/GenBank/DDBJ databases">
        <title>Ladona fulva Genome sequencing and assembly.</title>
        <authorList>
            <person name="Murali S."/>
            <person name="Richards S."/>
            <person name="Bandaranaike D."/>
            <person name="Bellair M."/>
            <person name="Blankenburg K."/>
            <person name="Chao H."/>
            <person name="Dinh H."/>
            <person name="Doddapaneni H."/>
            <person name="Dugan-Rocha S."/>
            <person name="Elkadiri S."/>
            <person name="Gnanaolivu R."/>
            <person name="Hernandez B."/>
            <person name="Skinner E."/>
            <person name="Javaid M."/>
            <person name="Lee S."/>
            <person name="Li M."/>
            <person name="Ming W."/>
            <person name="Munidasa M."/>
            <person name="Muniz J."/>
            <person name="Nguyen L."/>
            <person name="Hughes D."/>
            <person name="Osuji N."/>
            <person name="Pu L.-L."/>
            <person name="Puazo M."/>
            <person name="Qu C."/>
            <person name="Quiroz J."/>
            <person name="Raj R."/>
            <person name="Weissenberger G."/>
            <person name="Xin Y."/>
            <person name="Zou X."/>
            <person name="Han Y."/>
            <person name="Worley K."/>
            <person name="Muzny D."/>
            <person name="Gibbs R."/>
        </authorList>
    </citation>
    <scope>NUCLEOTIDE SEQUENCE</scope>
    <source>
        <strain evidence="10">Sampled in the wild</strain>
    </source>
</reference>
<dbReference type="GO" id="GO:0046512">
    <property type="term" value="P:sphingosine biosynthetic process"/>
    <property type="evidence" value="ECO:0007669"/>
    <property type="project" value="TreeGrafter"/>
</dbReference>
<evidence type="ECO:0000256" key="7">
    <source>
        <dbReference type="ARBA" id="ARBA00044037"/>
    </source>
</evidence>
<feature type="region of interest" description="Disordered" evidence="8">
    <location>
        <begin position="303"/>
        <end position="332"/>
    </location>
</feature>
<protein>
    <recommendedName>
        <fullName evidence="7">sphingosine kinase</fullName>
        <ecNumber evidence="7">2.7.1.91</ecNumber>
    </recommendedName>
</protein>
<comment type="subcellular location">
    <subcellularLocation>
        <location evidence="1">Endomembrane system</location>
    </subcellularLocation>
</comment>
<dbReference type="OrthoDB" id="3853857at2759"/>
<dbReference type="EMBL" id="KZ308425">
    <property type="protein sequence ID" value="KAG8229314.1"/>
    <property type="molecule type" value="Genomic_DNA"/>
</dbReference>
<keyword evidence="2" id="KW-0808">Transferase</keyword>
<dbReference type="AlphaFoldDB" id="A0A8K0K6I3"/>
<keyword evidence="3" id="KW-0547">Nucleotide-binding</keyword>
<evidence type="ECO:0000256" key="6">
    <source>
        <dbReference type="ARBA" id="ARBA00023136"/>
    </source>
</evidence>
<reference evidence="10" key="1">
    <citation type="submission" date="2013-04" db="EMBL/GenBank/DDBJ databases">
        <authorList>
            <person name="Qu J."/>
            <person name="Murali S.C."/>
            <person name="Bandaranaike D."/>
            <person name="Bellair M."/>
            <person name="Blankenburg K."/>
            <person name="Chao H."/>
            <person name="Dinh H."/>
            <person name="Doddapaneni H."/>
            <person name="Downs B."/>
            <person name="Dugan-Rocha S."/>
            <person name="Elkadiri S."/>
            <person name="Gnanaolivu R.D."/>
            <person name="Hernandez B."/>
            <person name="Javaid M."/>
            <person name="Jayaseelan J.C."/>
            <person name="Lee S."/>
            <person name="Li M."/>
            <person name="Ming W."/>
            <person name="Munidasa M."/>
            <person name="Muniz J."/>
            <person name="Nguyen L."/>
            <person name="Ongeri F."/>
            <person name="Osuji N."/>
            <person name="Pu L.-L."/>
            <person name="Puazo M."/>
            <person name="Qu C."/>
            <person name="Quiroz J."/>
            <person name="Raj R."/>
            <person name="Weissenberger G."/>
            <person name="Xin Y."/>
            <person name="Zou X."/>
            <person name="Han Y."/>
            <person name="Richards S."/>
            <person name="Worley K."/>
            <person name="Muzny D."/>
            <person name="Gibbs R."/>
        </authorList>
    </citation>
    <scope>NUCLEOTIDE SEQUENCE</scope>
    <source>
        <strain evidence="10">Sampled in the wild</strain>
    </source>
</reference>
<dbReference type="InterPro" id="IPR017438">
    <property type="entry name" value="ATP-NAD_kinase_N"/>
</dbReference>
<evidence type="ECO:0000256" key="8">
    <source>
        <dbReference type="SAM" id="MobiDB-lite"/>
    </source>
</evidence>
<dbReference type="InterPro" id="IPR050187">
    <property type="entry name" value="Lipid_Phosphate_FormReg"/>
</dbReference>
<evidence type="ECO:0000313" key="10">
    <source>
        <dbReference type="EMBL" id="KAG8229314.1"/>
    </source>
</evidence>
<dbReference type="SMART" id="SM00046">
    <property type="entry name" value="DAGKc"/>
    <property type="match status" value="1"/>
</dbReference>
<dbReference type="PANTHER" id="PTHR12358">
    <property type="entry name" value="SPHINGOSINE KINASE"/>
    <property type="match status" value="1"/>
</dbReference>
<evidence type="ECO:0000256" key="1">
    <source>
        <dbReference type="ARBA" id="ARBA00004308"/>
    </source>
</evidence>
<dbReference type="Pfam" id="PF19279">
    <property type="entry name" value="YegS_C"/>
    <property type="match status" value="1"/>
</dbReference>
<comment type="caution">
    <text evidence="10">The sequence shown here is derived from an EMBL/GenBank/DDBJ whole genome shotgun (WGS) entry which is preliminary data.</text>
</comment>
<evidence type="ECO:0000259" key="9">
    <source>
        <dbReference type="PROSITE" id="PS50146"/>
    </source>
</evidence>
<dbReference type="GO" id="GO:0016020">
    <property type="term" value="C:membrane"/>
    <property type="evidence" value="ECO:0007669"/>
    <property type="project" value="TreeGrafter"/>
</dbReference>
<evidence type="ECO:0000313" key="11">
    <source>
        <dbReference type="Proteomes" id="UP000792457"/>
    </source>
</evidence>
<dbReference type="InterPro" id="IPR016064">
    <property type="entry name" value="NAD/diacylglycerol_kinase_sf"/>
</dbReference>
<evidence type="ECO:0000256" key="5">
    <source>
        <dbReference type="ARBA" id="ARBA00022840"/>
    </source>
</evidence>